<keyword evidence="3" id="KW-0433">Leucine-rich repeat</keyword>
<keyword evidence="4" id="KW-1070">Brassinosteroid signaling pathway</keyword>
<dbReference type="SUPFAM" id="SSF52058">
    <property type="entry name" value="L domain-like"/>
    <property type="match status" value="1"/>
</dbReference>
<evidence type="ECO:0000313" key="14">
    <source>
        <dbReference type="Proteomes" id="UP000324705"/>
    </source>
</evidence>
<dbReference type="Gramene" id="TRITD6Av1G005360.1">
    <property type="protein sequence ID" value="TRITD6Av1G005360.1"/>
    <property type="gene ID" value="TRITD6Av1G005360"/>
</dbReference>
<dbReference type="Gene3D" id="3.80.10.10">
    <property type="entry name" value="Ribonuclease Inhibitor"/>
    <property type="match status" value="1"/>
</dbReference>
<evidence type="ECO:0000256" key="9">
    <source>
        <dbReference type="ARBA" id="ARBA00023136"/>
    </source>
</evidence>
<keyword evidence="8 11" id="KW-1133">Transmembrane helix</keyword>
<dbReference type="PANTHER" id="PTHR48065">
    <property type="entry name" value="OS10G0469600 PROTEIN"/>
    <property type="match status" value="1"/>
</dbReference>
<evidence type="ECO:0000256" key="2">
    <source>
        <dbReference type="ARBA" id="ARBA00009592"/>
    </source>
</evidence>
<reference evidence="13 14" key="1">
    <citation type="submission" date="2017-09" db="EMBL/GenBank/DDBJ databases">
        <authorList>
            <consortium name="International Durum Wheat Genome Sequencing Consortium (IDWGSC)"/>
            <person name="Milanesi L."/>
        </authorList>
    </citation>
    <scope>NUCLEOTIDE SEQUENCE [LARGE SCALE GENOMIC DNA]</scope>
    <source>
        <strain evidence="14">cv. Svevo</strain>
    </source>
</reference>
<proteinExistence type="inferred from homology"/>
<evidence type="ECO:0000256" key="4">
    <source>
        <dbReference type="ARBA" id="ARBA00022626"/>
    </source>
</evidence>
<organism evidence="13 14">
    <name type="scientific">Triticum turgidum subsp. durum</name>
    <name type="common">Durum wheat</name>
    <name type="synonym">Triticum durum</name>
    <dbReference type="NCBI Taxonomy" id="4567"/>
    <lineage>
        <taxon>Eukaryota</taxon>
        <taxon>Viridiplantae</taxon>
        <taxon>Streptophyta</taxon>
        <taxon>Embryophyta</taxon>
        <taxon>Tracheophyta</taxon>
        <taxon>Spermatophyta</taxon>
        <taxon>Magnoliopsida</taxon>
        <taxon>Liliopsida</taxon>
        <taxon>Poales</taxon>
        <taxon>Poaceae</taxon>
        <taxon>BOP clade</taxon>
        <taxon>Pooideae</taxon>
        <taxon>Triticodae</taxon>
        <taxon>Triticeae</taxon>
        <taxon>Triticinae</taxon>
        <taxon>Triticum</taxon>
    </lineage>
</organism>
<name>A0A9R0XSF8_TRITD</name>
<feature type="signal peptide" evidence="12">
    <location>
        <begin position="1"/>
        <end position="16"/>
    </location>
</feature>
<evidence type="ECO:0000256" key="10">
    <source>
        <dbReference type="ARBA" id="ARBA00023180"/>
    </source>
</evidence>
<evidence type="ECO:0000256" key="11">
    <source>
        <dbReference type="SAM" id="Phobius"/>
    </source>
</evidence>
<dbReference type="Proteomes" id="UP000324705">
    <property type="component" value="Chromosome 6A"/>
</dbReference>
<dbReference type="InterPro" id="IPR003591">
    <property type="entry name" value="Leu-rich_rpt_typical-subtyp"/>
</dbReference>
<keyword evidence="6 12" id="KW-0732">Signal</keyword>
<dbReference type="EMBL" id="LT934121">
    <property type="protein sequence ID" value="VAI41705.1"/>
    <property type="molecule type" value="Genomic_DNA"/>
</dbReference>
<dbReference type="InterPro" id="IPR025875">
    <property type="entry name" value="Leu-rich_rpt_4"/>
</dbReference>
<feature type="chain" id="PRO_5040439699" evidence="12">
    <location>
        <begin position="17"/>
        <end position="322"/>
    </location>
</feature>
<dbReference type="OMA" id="CWRINSS"/>
<keyword evidence="10" id="KW-0325">Glycoprotein</keyword>
<evidence type="ECO:0000256" key="7">
    <source>
        <dbReference type="ARBA" id="ARBA00022737"/>
    </source>
</evidence>
<dbReference type="GO" id="GO:0009742">
    <property type="term" value="P:brassinosteroid mediated signaling pathway"/>
    <property type="evidence" value="ECO:0007669"/>
    <property type="project" value="UniProtKB-KW"/>
</dbReference>
<accession>A0A9R0XSF8</accession>
<dbReference type="Pfam" id="PF00560">
    <property type="entry name" value="LRR_1"/>
    <property type="match status" value="4"/>
</dbReference>
<dbReference type="FunFam" id="3.80.10.10:FF:000111">
    <property type="entry name" value="LRR receptor-like serine/threonine-protein kinase ERECTA"/>
    <property type="match status" value="1"/>
</dbReference>
<feature type="transmembrane region" description="Helical" evidence="11">
    <location>
        <begin position="275"/>
        <end position="298"/>
    </location>
</feature>
<keyword evidence="5 11" id="KW-0812">Transmembrane</keyword>
<comment type="subcellular location">
    <subcellularLocation>
        <location evidence="1">Membrane</location>
        <topology evidence="1">Single-pass membrane protein</topology>
    </subcellularLocation>
</comment>
<comment type="similarity">
    <text evidence="2">Belongs to the RLP family.</text>
</comment>
<evidence type="ECO:0000256" key="5">
    <source>
        <dbReference type="ARBA" id="ARBA00022692"/>
    </source>
</evidence>
<keyword evidence="9 11" id="KW-0472">Membrane</keyword>
<protein>
    <submittedName>
        <fullName evidence="13">Uncharacterized protein</fullName>
    </submittedName>
</protein>
<keyword evidence="7" id="KW-0677">Repeat</keyword>
<dbReference type="PRINTS" id="PR00019">
    <property type="entry name" value="LEURICHRPT"/>
</dbReference>
<gene>
    <name evidence="13" type="ORF">TRITD_6Av1G005360</name>
</gene>
<evidence type="ECO:0000313" key="13">
    <source>
        <dbReference type="EMBL" id="VAI41705.1"/>
    </source>
</evidence>
<dbReference type="SMART" id="SM00369">
    <property type="entry name" value="LRR_TYP"/>
    <property type="match status" value="3"/>
</dbReference>
<evidence type="ECO:0000256" key="1">
    <source>
        <dbReference type="ARBA" id="ARBA00004167"/>
    </source>
</evidence>
<dbReference type="AlphaFoldDB" id="A0A9R0XSF8"/>
<dbReference type="PANTHER" id="PTHR48065:SF68">
    <property type="entry name" value="LEUCINE-RICH REPEAT-CONTAINING N-TERMINAL PLANT-TYPE DOMAIN-CONTAINING PROTEIN"/>
    <property type="match status" value="1"/>
</dbReference>
<dbReference type="FunFam" id="3.80.10.10:FF:000041">
    <property type="entry name" value="LRR receptor-like serine/threonine-protein kinase ERECTA"/>
    <property type="match status" value="1"/>
</dbReference>
<dbReference type="GO" id="GO:0016020">
    <property type="term" value="C:membrane"/>
    <property type="evidence" value="ECO:0007669"/>
    <property type="project" value="UniProtKB-SubCell"/>
</dbReference>
<sequence>MLSLLLYLAGNGFVGAFPSVLQGCSKLATLDMGNNMFFGVIPPWIGSRVPLLRILSLRSNNFTGEIPPELSRLSQLQLLDMANNSLTGSIPVTFSNLTSMSIKVPQNLSIQDPSNTMKYEDRINIYWKGQELIFQRTLRLLAGIDLSSNLLSHCIPEELTNLQGLQFLNLSRNHLSCVIPEDIGNLTFLESLDLSSNGLIGAIPPSFSSLSWLNTLNVSNNLLSGKIPTGAQIQTLTDPSIYSNNSGLCGFPLHISCDNTSLARDERKDEVEDHWMYYFVIAGVVFGFWLWFGMLFIVKTWRCSFLLFVDGLQCKIMKKMSR</sequence>
<evidence type="ECO:0000256" key="6">
    <source>
        <dbReference type="ARBA" id="ARBA00022729"/>
    </source>
</evidence>
<dbReference type="InterPro" id="IPR001611">
    <property type="entry name" value="Leu-rich_rpt"/>
</dbReference>
<evidence type="ECO:0000256" key="8">
    <source>
        <dbReference type="ARBA" id="ARBA00022989"/>
    </source>
</evidence>
<dbReference type="Pfam" id="PF12799">
    <property type="entry name" value="LRR_4"/>
    <property type="match status" value="1"/>
</dbReference>
<keyword evidence="14" id="KW-1185">Reference proteome</keyword>
<dbReference type="InterPro" id="IPR032675">
    <property type="entry name" value="LRR_dom_sf"/>
</dbReference>
<evidence type="ECO:0000256" key="3">
    <source>
        <dbReference type="ARBA" id="ARBA00022614"/>
    </source>
</evidence>
<evidence type="ECO:0000256" key="12">
    <source>
        <dbReference type="SAM" id="SignalP"/>
    </source>
</evidence>